<evidence type="ECO:0000313" key="2">
    <source>
        <dbReference type="EMBL" id="CAI8006916.1"/>
    </source>
</evidence>
<sequence>MAGGFLSLCVLAVLSGYLQAQEISEHDLYVTQSWRSDSRAVVVRAQENVVLMEQWLEDTNIPVSQVKCEASSGSELCRLLSTNVAVVRKNGRVLVGVDKESINNNTVASVMENLFGPEFHLIEDYTAMKEFQDGHPQHMLVYARSYREAAFES</sequence>
<evidence type="ECO:0000313" key="3">
    <source>
        <dbReference type="Proteomes" id="UP001174909"/>
    </source>
</evidence>
<dbReference type="AlphaFoldDB" id="A0AA35RA85"/>
<keyword evidence="3" id="KW-1185">Reference proteome</keyword>
<dbReference type="Proteomes" id="UP001174909">
    <property type="component" value="Unassembled WGS sequence"/>
</dbReference>
<accession>A0AA35RA85</accession>
<feature type="signal peptide" evidence="1">
    <location>
        <begin position="1"/>
        <end position="20"/>
    </location>
</feature>
<dbReference type="EMBL" id="CASHTH010000735">
    <property type="protein sequence ID" value="CAI8006916.1"/>
    <property type="molecule type" value="Genomic_DNA"/>
</dbReference>
<organism evidence="2 3">
    <name type="scientific">Geodia barretti</name>
    <name type="common">Barrett's horny sponge</name>
    <dbReference type="NCBI Taxonomy" id="519541"/>
    <lineage>
        <taxon>Eukaryota</taxon>
        <taxon>Metazoa</taxon>
        <taxon>Porifera</taxon>
        <taxon>Demospongiae</taxon>
        <taxon>Heteroscleromorpha</taxon>
        <taxon>Tetractinellida</taxon>
        <taxon>Astrophorina</taxon>
        <taxon>Geodiidae</taxon>
        <taxon>Geodia</taxon>
    </lineage>
</organism>
<evidence type="ECO:0000256" key="1">
    <source>
        <dbReference type="SAM" id="SignalP"/>
    </source>
</evidence>
<reference evidence="2" key="1">
    <citation type="submission" date="2023-03" db="EMBL/GenBank/DDBJ databases">
        <authorList>
            <person name="Steffen K."/>
            <person name="Cardenas P."/>
        </authorList>
    </citation>
    <scope>NUCLEOTIDE SEQUENCE</scope>
</reference>
<protein>
    <submittedName>
        <fullName evidence="2">Uncharacterized protein</fullName>
    </submittedName>
</protein>
<feature type="chain" id="PRO_5041284377" evidence="1">
    <location>
        <begin position="21"/>
        <end position="153"/>
    </location>
</feature>
<comment type="caution">
    <text evidence="2">The sequence shown here is derived from an EMBL/GenBank/DDBJ whole genome shotgun (WGS) entry which is preliminary data.</text>
</comment>
<proteinExistence type="predicted"/>
<keyword evidence="1" id="KW-0732">Signal</keyword>
<gene>
    <name evidence="2" type="ORF">GBAR_LOCUS4962</name>
</gene>
<name>A0AA35RA85_GEOBA</name>